<dbReference type="Proteomes" id="UP000828390">
    <property type="component" value="Unassembled WGS sequence"/>
</dbReference>
<reference evidence="2" key="2">
    <citation type="submission" date="2020-11" db="EMBL/GenBank/DDBJ databases">
        <authorList>
            <person name="McCartney M.A."/>
            <person name="Auch B."/>
            <person name="Kono T."/>
            <person name="Mallez S."/>
            <person name="Becker A."/>
            <person name="Gohl D.M."/>
            <person name="Silverstein K.A.T."/>
            <person name="Koren S."/>
            <person name="Bechman K.B."/>
            <person name="Herman A."/>
            <person name="Abrahante J.E."/>
            <person name="Garbe J."/>
        </authorList>
    </citation>
    <scope>NUCLEOTIDE SEQUENCE</scope>
    <source>
        <strain evidence="2">Duluth1</strain>
        <tissue evidence="2">Whole animal</tissue>
    </source>
</reference>
<gene>
    <name evidence="2" type="ORF">DPMN_130067</name>
</gene>
<dbReference type="EMBL" id="JAIWYP010000005">
    <property type="protein sequence ID" value="KAH3828116.1"/>
    <property type="molecule type" value="Genomic_DNA"/>
</dbReference>
<feature type="region of interest" description="Disordered" evidence="1">
    <location>
        <begin position="77"/>
        <end position="107"/>
    </location>
</feature>
<proteinExistence type="predicted"/>
<reference evidence="2" key="1">
    <citation type="journal article" date="2019" name="bioRxiv">
        <title>The Genome of the Zebra Mussel, Dreissena polymorpha: A Resource for Invasive Species Research.</title>
        <authorList>
            <person name="McCartney M.A."/>
            <person name="Auch B."/>
            <person name="Kono T."/>
            <person name="Mallez S."/>
            <person name="Zhang Y."/>
            <person name="Obille A."/>
            <person name="Becker A."/>
            <person name="Abrahante J.E."/>
            <person name="Garbe J."/>
            <person name="Badalamenti J.P."/>
            <person name="Herman A."/>
            <person name="Mangelson H."/>
            <person name="Liachko I."/>
            <person name="Sullivan S."/>
            <person name="Sone E.D."/>
            <person name="Koren S."/>
            <person name="Silverstein K.A.T."/>
            <person name="Beckman K.B."/>
            <person name="Gohl D.M."/>
        </authorList>
    </citation>
    <scope>NUCLEOTIDE SEQUENCE</scope>
    <source>
        <strain evidence="2">Duluth1</strain>
        <tissue evidence="2">Whole animal</tissue>
    </source>
</reference>
<organism evidence="2 3">
    <name type="scientific">Dreissena polymorpha</name>
    <name type="common">Zebra mussel</name>
    <name type="synonym">Mytilus polymorpha</name>
    <dbReference type="NCBI Taxonomy" id="45954"/>
    <lineage>
        <taxon>Eukaryota</taxon>
        <taxon>Metazoa</taxon>
        <taxon>Spiralia</taxon>
        <taxon>Lophotrochozoa</taxon>
        <taxon>Mollusca</taxon>
        <taxon>Bivalvia</taxon>
        <taxon>Autobranchia</taxon>
        <taxon>Heteroconchia</taxon>
        <taxon>Euheterodonta</taxon>
        <taxon>Imparidentia</taxon>
        <taxon>Neoheterodontei</taxon>
        <taxon>Myida</taxon>
        <taxon>Dreissenoidea</taxon>
        <taxon>Dreissenidae</taxon>
        <taxon>Dreissena</taxon>
    </lineage>
</organism>
<evidence type="ECO:0000313" key="2">
    <source>
        <dbReference type="EMBL" id="KAH3828116.1"/>
    </source>
</evidence>
<accession>A0A9D4H6Y1</accession>
<dbReference type="AlphaFoldDB" id="A0A9D4H6Y1"/>
<protein>
    <submittedName>
        <fullName evidence="2">Uncharacterized protein</fullName>
    </submittedName>
</protein>
<name>A0A9D4H6Y1_DREPO</name>
<evidence type="ECO:0000313" key="3">
    <source>
        <dbReference type="Proteomes" id="UP000828390"/>
    </source>
</evidence>
<evidence type="ECO:0000256" key="1">
    <source>
        <dbReference type="SAM" id="MobiDB-lite"/>
    </source>
</evidence>
<keyword evidence="3" id="KW-1185">Reference proteome</keyword>
<sequence length="136" mass="14474">MPVASQQGAGLPMYRSNTGTLPAFIGASPGHHRRQPGRCRSAAGVCMGPGGAAVPSRFFQVPSRLFPVPRRSLPILPADSRSIKRPRSSPVHPGRPRWSPGSFGRSRITHRGSTGIIARLGLKVQLIIVDGPGLKQ</sequence>
<comment type="caution">
    <text evidence="2">The sequence shown here is derived from an EMBL/GenBank/DDBJ whole genome shotgun (WGS) entry which is preliminary data.</text>
</comment>